<name>A0A1Q3EIA9_LENED</name>
<dbReference type="Pfam" id="PF01231">
    <property type="entry name" value="IDO"/>
    <property type="match status" value="2"/>
</dbReference>
<comment type="similarity">
    <text evidence="1">Belongs to the indoleamine 2,3-dioxygenase family.</text>
</comment>
<evidence type="ECO:0000313" key="5">
    <source>
        <dbReference type="EMBL" id="GAW06921.1"/>
    </source>
</evidence>
<keyword evidence="2 4" id="KW-0479">Metal-binding</keyword>
<dbReference type="GO" id="GO:0005737">
    <property type="term" value="C:cytoplasm"/>
    <property type="evidence" value="ECO:0007669"/>
    <property type="project" value="TreeGrafter"/>
</dbReference>
<dbReference type="Proteomes" id="UP000188533">
    <property type="component" value="Unassembled WGS sequence"/>
</dbReference>
<feature type="binding site" description="proximal binding residue" evidence="4">
    <location>
        <position position="332"/>
    </location>
    <ligand>
        <name>heme b</name>
        <dbReference type="ChEBI" id="CHEBI:60344"/>
    </ligand>
    <ligandPart>
        <name>Fe</name>
        <dbReference type="ChEBI" id="CHEBI:18248"/>
    </ligandPart>
</feature>
<reference evidence="5 6" key="1">
    <citation type="submission" date="2016-08" db="EMBL/GenBank/DDBJ databases">
        <authorList>
            <consortium name="Lentinula edodes genome sequencing consortium"/>
            <person name="Sakamoto Y."/>
            <person name="Nakade K."/>
            <person name="Sato S."/>
            <person name="Yoshida Y."/>
            <person name="Miyazaki K."/>
            <person name="Natsume S."/>
            <person name="Konno N."/>
        </authorList>
    </citation>
    <scope>NUCLEOTIDE SEQUENCE [LARGE SCALE GENOMIC DNA]</scope>
    <source>
        <strain evidence="5 6">NBRC 111202</strain>
    </source>
</reference>
<evidence type="ECO:0000313" key="6">
    <source>
        <dbReference type="Proteomes" id="UP000188533"/>
    </source>
</evidence>
<dbReference type="GO" id="GO:0034354">
    <property type="term" value="P:'de novo' NAD+ biosynthetic process from L-tryptophan"/>
    <property type="evidence" value="ECO:0007669"/>
    <property type="project" value="TreeGrafter"/>
</dbReference>
<keyword evidence="6" id="KW-1185">Reference proteome</keyword>
<evidence type="ECO:0000256" key="3">
    <source>
        <dbReference type="ARBA" id="ARBA00023004"/>
    </source>
</evidence>
<dbReference type="AlphaFoldDB" id="A0A1Q3EIA9"/>
<proteinExistence type="inferred from homology"/>
<keyword evidence="3 4" id="KW-0408">Iron</keyword>
<keyword evidence="4" id="KW-0349">Heme</keyword>
<dbReference type="EMBL" id="BDGU01000364">
    <property type="protein sequence ID" value="GAW06921.1"/>
    <property type="molecule type" value="Genomic_DNA"/>
</dbReference>
<protein>
    <submittedName>
        <fullName evidence="5">Protein</fullName>
    </submittedName>
</protein>
<organism evidence="5 6">
    <name type="scientific">Lentinula edodes</name>
    <name type="common">Shiitake mushroom</name>
    <name type="synonym">Lentinus edodes</name>
    <dbReference type="NCBI Taxonomy" id="5353"/>
    <lineage>
        <taxon>Eukaryota</taxon>
        <taxon>Fungi</taxon>
        <taxon>Dikarya</taxon>
        <taxon>Basidiomycota</taxon>
        <taxon>Agaricomycotina</taxon>
        <taxon>Agaricomycetes</taxon>
        <taxon>Agaricomycetidae</taxon>
        <taxon>Agaricales</taxon>
        <taxon>Marasmiineae</taxon>
        <taxon>Omphalotaceae</taxon>
        <taxon>Lentinula</taxon>
    </lineage>
</organism>
<evidence type="ECO:0000256" key="4">
    <source>
        <dbReference type="PIRSR" id="PIRSR600898-1"/>
    </source>
</evidence>
<dbReference type="InterPro" id="IPR037217">
    <property type="entry name" value="Trp/Indoleamine_2_3_dOase-like"/>
</dbReference>
<dbReference type="GO" id="GO:0019441">
    <property type="term" value="P:L-tryptophan catabolic process to kynurenine"/>
    <property type="evidence" value="ECO:0007669"/>
    <property type="project" value="InterPro"/>
</dbReference>
<accession>A0A1Q3EIA9</accession>
<dbReference type="STRING" id="5353.A0A1Q3EIA9"/>
<dbReference type="GO" id="GO:0020037">
    <property type="term" value="F:heme binding"/>
    <property type="evidence" value="ECO:0007669"/>
    <property type="project" value="InterPro"/>
</dbReference>
<gene>
    <name evidence="5" type="ORF">LENED_008877</name>
</gene>
<dbReference type="GO" id="GO:0033754">
    <property type="term" value="F:indoleamine 2,3-dioxygenase activity"/>
    <property type="evidence" value="ECO:0007669"/>
    <property type="project" value="TreeGrafter"/>
</dbReference>
<dbReference type="Gene3D" id="1.20.58.480">
    <property type="match status" value="1"/>
</dbReference>
<reference evidence="5 6" key="2">
    <citation type="submission" date="2017-02" db="EMBL/GenBank/DDBJ databases">
        <title>A genome survey and senescence transcriptome analysis in Lentinula edodes.</title>
        <authorList>
            <person name="Sakamoto Y."/>
            <person name="Nakade K."/>
            <person name="Sato S."/>
            <person name="Yoshida Y."/>
            <person name="Miyazaki K."/>
            <person name="Natsume S."/>
            <person name="Konno N."/>
        </authorList>
    </citation>
    <scope>NUCLEOTIDE SEQUENCE [LARGE SCALE GENOMIC DNA]</scope>
    <source>
        <strain evidence="5 6">NBRC 111202</strain>
    </source>
</reference>
<dbReference type="GO" id="GO:0046872">
    <property type="term" value="F:metal ion binding"/>
    <property type="evidence" value="ECO:0007669"/>
    <property type="project" value="UniProtKB-KW"/>
</dbReference>
<sequence length="503" mass="56375">MVFDTSHANLNALEFEVFGVDSRTGFMPLRPPVGRLPALWEVWEELLDDARHEHLQPGDKLGLSFAEMARSERWRNSLRQIPLLPIDDLETSQELLRPNINTASSSREGAIRCQTLFTDTPDESAFYLCSARIELHGVRALNIMRSSMDEIFVGDALAVARLTTYLISLSTIIGELKSLLLDVRKECDPEIYYNVVRPWFRGEDSDTYLDPGSGQKRRWIFEGAGDYTDLNMLPPDRELSGASAGQSSLIHALDVFLGVNHERPNSPSFMKRMQRYMPRQHRQFLNHLAKNPRPLREFVMSASSMDSNDGALALKEAYNHAVMSLKEFRDSHMIIATLYIIGPARRAAEVAATSLVTSISETEAQAGPKVPNIVQTVPEATHTQVTDDATVGITGTGGTDLVQFLKGVRNQTILQYDRVLGLGFSYSHSVPGRDKLVTRDWQNRRTSKPHGHVRIGSGPALILSLNCSFLDYAFLSVSRCLRILCWVRNDNADEWLPSSTKCI</sequence>
<dbReference type="InterPro" id="IPR000898">
    <property type="entry name" value="Indolamine_dOase"/>
</dbReference>
<evidence type="ECO:0000256" key="1">
    <source>
        <dbReference type="ARBA" id="ARBA00007119"/>
    </source>
</evidence>
<comment type="caution">
    <text evidence="5">The sequence shown here is derived from an EMBL/GenBank/DDBJ whole genome shotgun (WGS) entry which is preliminary data.</text>
</comment>
<dbReference type="PANTHER" id="PTHR28657:SF5">
    <property type="entry name" value="INDOLEAMINE 2,3-DIOXYGENASE"/>
    <property type="match status" value="1"/>
</dbReference>
<dbReference type="PANTHER" id="PTHR28657">
    <property type="entry name" value="INDOLEAMINE 2,3-DIOXYGENASE"/>
    <property type="match status" value="1"/>
</dbReference>
<evidence type="ECO:0000256" key="2">
    <source>
        <dbReference type="ARBA" id="ARBA00022723"/>
    </source>
</evidence>
<dbReference type="SUPFAM" id="SSF140959">
    <property type="entry name" value="Indolic compounds 2,3-dioxygenase-like"/>
    <property type="match status" value="1"/>
</dbReference>